<comment type="caution">
    <text evidence="2">The sequence shown here is derived from an EMBL/GenBank/DDBJ whole genome shotgun (WGS) entry which is preliminary data.</text>
</comment>
<evidence type="ECO:0000313" key="2">
    <source>
        <dbReference type="EMBL" id="MDC0716714.1"/>
    </source>
</evidence>
<sequence>MREGMAGYVERGEVPGLVAVVSHGDEVHTLALGALALGGPPVRRDSIFRISSMTKPITAVATMILVEECKLRLDDAVDAWMPELAERQVLRAIDGPIEDTVAAARPITVRDLLTFRLGFGMLMARPDAYPILRAAAALGLGAGPPAPAEVPPGDEWLAKFSRLPLMYQPGDRWLYNMGSELLSILIARASGQPFAEFLQARIFAPLGMKDTGFFVPEAQIDRLATSYWPGPDGTLGVYDEGRGGQWSRAPAFASGASGLVSTVDDYLAFARMLLAGGTLAGQRILSRPSVELMTTDHLTPAQKAKSGFSPEDFAASGYGFGVSVVTRRDEAHAPIGQYGWDGGLGSQWRSDPQEGVITLLLTQCMWSSPQPPPVCRDFLALAYQAIDD</sequence>
<gene>
    <name evidence="2" type="ORF">POL25_07415</name>
</gene>
<reference evidence="2 3" key="1">
    <citation type="submission" date="2022-11" db="EMBL/GenBank/DDBJ databases">
        <title>Minimal conservation of predation-associated metabolite biosynthetic gene clusters underscores biosynthetic potential of Myxococcota including descriptions for ten novel species: Archangium lansinium sp. nov., Myxococcus landrumus sp. nov., Nannocystis bai.</title>
        <authorList>
            <person name="Ahearne A."/>
            <person name="Stevens C."/>
            <person name="Dowd S."/>
        </authorList>
    </citation>
    <scope>NUCLEOTIDE SEQUENCE [LARGE SCALE GENOMIC DNA]</scope>
    <source>
        <strain evidence="2 3">BB15-2</strain>
    </source>
</reference>
<evidence type="ECO:0000313" key="3">
    <source>
        <dbReference type="Proteomes" id="UP001221686"/>
    </source>
</evidence>
<feature type="domain" description="Beta-lactamase-related" evidence="1">
    <location>
        <begin position="6"/>
        <end position="364"/>
    </location>
</feature>
<dbReference type="GO" id="GO:0016787">
    <property type="term" value="F:hydrolase activity"/>
    <property type="evidence" value="ECO:0007669"/>
    <property type="project" value="UniProtKB-KW"/>
</dbReference>
<proteinExistence type="predicted"/>
<keyword evidence="3" id="KW-1185">Reference proteome</keyword>
<dbReference type="InterPro" id="IPR050789">
    <property type="entry name" value="Diverse_Enzym_Activities"/>
</dbReference>
<keyword evidence="2" id="KW-0378">Hydrolase</keyword>
<dbReference type="Pfam" id="PF00144">
    <property type="entry name" value="Beta-lactamase"/>
    <property type="match status" value="1"/>
</dbReference>
<dbReference type="PANTHER" id="PTHR43283:SF3">
    <property type="entry name" value="BETA-LACTAMASE FAMILY PROTEIN (AFU_ORTHOLOGUE AFUA_5G07500)"/>
    <property type="match status" value="1"/>
</dbReference>
<dbReference type="Gene3D" id="3.40.710.10">
    <property type="entry name" value="DD-peptidase/beta-lactamase superfamily"/>
    <property type="match status" value="1"/>
</dbReference>
<name>A0ABT5DSU1_9BACT</name>
<dbReference type="Proteomes" id="UP001221686">
    <property type="component" value="Unassembled WGS sequence"/>
</dbReference>
<dbReference type="InterPro" id="IPR001466">
    <property type="entry name" value="Beta-lactam-related"/>
</dbReference>
<dbReference type="SUPFAM" id="SSF56601">
    <property type="entry name" value="beta-lactamase/transpeptidase-like"/>
    <property type="match status" value="1"/>
</dbReference>
<dbReference type="InterPro" id="IPR012338">
    <property type="entry name" value="Beta-lactam/transpept-like"/>
</dbReference>
<organism evidence="2 3">
    <name type="scientific">Nannocystis bainbridge</name>
    <dbReference type="NCBI Taxonomy" id="2995303"/>
    <lineage>
        <taxon>Bacteria</taxon>
        <taxon>Pseudomonadati</taxon>
        <taxon>Myxococcota</taxon>
        <taxon>Polyangia</taxon>
        <taxon>Nannocystales</taxon>
        <taxon>Nannocystaceae</taxon>
        <taxon>Nannocystis</taxon>
    </lineage>
</organism>
<dbReference type="RefSeq" id="WP_272085205.1">
    <property type="nucleotide sequence ID" value="NZ_JAQNDL010000001.1"/>
</dbReference>
<dbReference type="PANTHER" id="PTHR43283">
    <property type="entry name" value="BETA-LACTAMASE-RELATED"/>
    <property type="match status" value="1"/>
</dbReference>
<protein>
    <submittedName>
        <fullName evidence="2">Serine hydrolase</fullName>
    </submittedName>
</protein>
<evidence type="ECO:0000259" key="1">
    <source>
        <dbReference type="Pfam" id="PF00144"/>
    </source>
</evidence>
<accession>A0ABT5DSU1</accession>
<dbReference type="EMBL" id="JAQNDL010000001">
    <property type="protein sequence ID" value="MDC0716714.1"/>
    <property type="molecule type" value="Genomic_DNA"/>
</dbReference>